<organism evidence="12">
    <name type="scientific">Cacopsylla melanoneura</name>
    <dbReference type="NCBI Taxonomy" id="428564"/>
    <lineage>
        <taxon>Eukaryota</taxon>
        <taxon>Metazoa</taxon>
        <taxon>Ecdysozoa</taxon>
        <taxon>Arthropoda</taxon>
        <taxon>Hexapoda</taxon>
        <taxon>Insecta</taxon>
        <taxon>Pterygota</taxon>
        <taxon>Neoptera</taxon>
        <taxon>Paraneoptera</taxon>
        <taxon>Hemiptera</taxon>
        <taxon>Sternorrhyncha</taxon>
        <taxon>Psylloidea</taxon>
        <taxon>Psyllidae</taxon>
        <taxon>Psyllinae</taxon>
        <taxon>Cacopsylla</taxon>
    </lineage>
</organism>
<accession>A0A8D8R3Z3</accession>
<sequence>MFLQLKRFSSSCFISTPIFYVNSSPHIGHLYTALLADATHRFLKLVNPKVSTIFCTGTDEHGLKIQNAASNNKMETIEFCSKISDQYKLLFKTYDIEYTHYVRTTSVEHLNTVNAIWTKLKESDSIYSNMYKGWYCVSEESFLAEHQIKPDEKNNKQYVSIETNQPVEWVEEKNYMFKLSKYTSDVAYWLSQNENVVKPTKFYNQLKNMCSEIECDISVSRPMSRVHWGVPVPDDETQTVYVWLDALVNYLTVSGYPQTNLWPPHIQFLGKDILKFHGIYWPAFLIAAGLEPPKCLLVHSHWTVDGVKMSKSIGNVVDPMEKLSDFTACGLRYFLLREGTNHSDSNYSETKAKNILNAELANTLGNLLNRCLSKSINPDNVNPMVDKELLEIMLDKEPTLAELIHKCQTLHEEVKTHYSDFNFYKGVDSIILVLHLANKFFDTMKPWTMRKENKLVELNLVLGITFDVLRICGIGLQPIVPKLSDKLLTRLGIPVNERFWDDMAFNVHNLFDHTNELDEQKVILYEKIK</sequence>
<dbReference type="Gene3D" id="2.170.220.10">
    <property type="match status" value="1"/>
</dbReference>
<dbReference type="EMBL" id="HBUF01124164">
    <property type="protein sequence ID" value="CAG6642771.1"/>
    <property type="molecule type" value="Transcribed_RNA"/>
</dbReference>
<dbReference type="InterPro" id="IPR009080">
    <property type="entry name" value="tRNAsynth_Ia_anticodon-bd"/>
</dbReference>
<protein>
    <recommendedName>
        <fullName evidence="7">Methionine--tRNA ligase, mitochondrial</fullName>
        <ecNumber evidence="1">6.1.1.10</ecNumber>
    </recommendedName>
    <alternativeName>
        <fullName evidence="8">Mitochondrial methionyl-tRNA synthetase</fullName>
    </alternativeName>
</protein>
<dbReference type="NCBIfam" id="TIGR00398">
    <property type="entry name" value="metG"/>
    <property type="match status" value="1"/>
</dbReference>
<dbReference type="AlphaFoldDB" id="A0A8D8R3Z3"/>
<dbReference type="EMBL" id="HBUF01124165">
    <property type="protein sequence ID" value="CAG6642772.1"/>
    <property type="molecule type" value="Transcribed_RNA"/>
</dbReference>
<dbReference type="FunFam" id="2.170.220.10:FF:000001">
    <property type="entry name" value="methionine--tRNA ligase, mitochondrial"/>
    <property type="match status" value="1"/>
</dbReference>
<evidence type="ECO:0000256" key="1">
    <source>
        <dbReference type="ARBA" id="ARBA00012838"/>
    </source>
</evidence>
<dbReference type="Pfam" id="PF09334">
    <property type="entry name" value="tRNA-synt_1g"/>
    <property type="match status" value="1"/>
</dbReference>
<dbReference type="InterPro" id="IPR023457">
    <property type="entry name" value="Met-tRNA_synth_2"/>
</dbReference>
<evidence type="ECO:0000256" key="8">
    <source>
        <dbReference type="ARBA" id="ARBA00030331"/>
    </source>
</evidence>
<evidence type="ECO:0000313" key="12">
    <source>
        <dbReference type="EMBL" id="CAG6642772.1"/>
    </source>
</evidence>
<evidence type="ECO:0000256" key="3">
    <source>
        <dbReference type="ARBA" id="ARBA00022741"/>
    </source>
</evidence>
<dbReference type="InterPro" id="IPR015413">
    <property type="entry name" value="Methionyl/Leucyl_tRNA_Synth"/>
</dbReference>
<proteinExistence type="inferred from homology"/>
<evidence type="ECO:0000256" key="7">
    <source>
        <dbReference type="ARBA" id="ARBA00026124"/>
    </source>
</evidence>
<dbReference type="InterPro" id="IPR033911">
    <property type="entry name" value="MetRS_core"/>
</dbReference>
<evidence type="ECO:0000256" key="2">
    <source>
        <dbReference type="ARBA" id="ARBA00022598"/>
    </source>
</evidence>
<keyword evidence="2 10" id="KW-0436">Ligase</keyword>
<dbReference type="InterPro" id="IPR014758">
    <property type="entry name" value="Met-tRNA_synth"/>
</dbReference>
<dbReference type="GO" id="GO:0004825">
    <property type="term" value="F:methionine-tRNA ligase activity"/>
    <property type="evidence" value="ECO:0007669"/>
    <property type="project" value="UniProtKB-EC"/>
</dbReference>
<keyword evidence="6 10" id="KW-0030">Aminoacyl-tRNA synthetase</keyword>
<keyword evidence="4 10" id="KW-0067">ATP-binding</keyword>
<dbReference type="Gene3D" id="3.40.50.620">
    <property type="entry name" value="HUPs"/>
    <property type="match status" value="1"/>
</dbReference>
<dbReference type="InterPro" id="IPR014729">
    <property type="entry name" value="Rossmann-like_a/b/a_fold"/>
</dbReference>
<dbReference type="GO" id="GO:0005739">
    <property type="term" value="C:mitochondrion"/>
    <property type="evidence" value="ECO:0007669"/>
    <property type="project" value="UniProtKB-ARBA"/>
</dbReference>
<dbReference type="SUPFAM" id="SSF52374">
    <property type="entry name" value="Nucleotidylyl transferase"/>
    <property type="match status" value="1"/>
</dbReference>
<dbReference type="PANTHER" id="PTHR43326">
    <property type="entry name" value="METHIONYL-TRNA SYNTHETASE"/>
    <property type="match status" value="1"/>
</dbReference>
<comment type="similarity">
    <text evidence="10">Belongs to the class-I aminoacyl-tRNA synthetase family.</text>
</comment>
<keyword evidence="5 10" id="KW-0648">Protein biosynthesis</keyword>
<comment type="catalytic activity">
    <reaction evidence="9">
        <text>tRNA(Met) + L-methionine + ATP = L-methionyl-tRNA(Met) + AMP + diphosphate</text>
        <dbReference type="Rhea" id="RHEA:13481"/>
        <dbReference type="Rhea" id="RHEA-COMP:9667"/>
        <dbReference type="Rhea" id="RHEA-COMP:9698"/>
        <dbReference type="ChEBI" id="CHEBI:30616"/>
        <dbReference type="ChEBI" id="CHEBI:33019"/>
        <dbReference type="ChEBI" id="CHEBI:57844"/>
        <dbReference type="ChEBI" id="CHEBI:78442"/>
        <dbReference type="ChEBI" id="CHEBI:78530"/>
        <dbReference type="ChEBI" id="CHEBI:456215"/>
        <dbReference type="EC" id="6.1.1.10"/>
    </reaction>
</comment>
<dbReference type="PANTHER" id="PTHR43326:SF1">
    <property type="entry name" value="METHIONINE--TRNA LIGASE, MITOCHONDRIAL"/>
    <property type="match status" value="1"/>
</dbReference>
<reference evidence="12" key="1">
    <citation type="submission" date="2021-05" db="EMBL/GenBank/DDBJ databases">
        <authorList>
            <person name="Alioto T."/>
            <person name="Alioto T."/>
            <person name="Gomez Garrido J."/>
        </authorList>
    </citation>
    <scope>NUCLEOTIDE SEQUENCE</scope>
</reference>
<dbReference type="GO" id="GO:0006431">
    <property type="term" value="P:methionyl-tRNA aminoacylation"/>
    <property type="evidence" value="ECO:0007669"/>
    <property type="project" value="InterPro"/>
</dbReference>
<dbReference type="Gene3D" id="1.10.730.10">
    <property type="entry name" value="Isoleucyl-tRNA Synthetase, Domain 1"/>
    <property type="match status" value="1"/>
</dbReference>
<evidence type="ECO:0000259" key="11">
    <source>
        <dbReference type="Pfam" id="PF09334"/>
    </source>
</evidence>
<evidence type="ECO:0000256" key="9">
    <source>
        <dbReference type="ARBA" id="ARBA00047364"/>
    </source>
</evidence>
<dbReference type="PRINTS" id="PR01041">
    <property type="entry name" value="TRNASYNTHMET"/>
</dbReference>
<feature type="domain" description="Methionyl/Leucyl tRNA synthetase" evidence="11">
    <location>
        <begin position="13"/>
        <end position="372"/>
    </location>
</feature>
<dbReference type="CDD" id="cd00814">
    <property type="entry name" value="MetRS_core"/>
    <property type="match status" value="1"/>
</dbReference>
<evidence type="ECO:0000256" key="5">
    <source>
        <dbReference type="ARBA" id="ARBA00022917"/>
    </source>
</evidence>
<name>A0A8D8R3Z3_9HEMI</name>
<dbReference type="CDD" id="cd07957">
    <property type="entry name" value="Anticodon_Ia_Met"/>
    <property type="match status" value="1"/>
</dbReference>
<keyword evidence="3 10" id="KW-0547">Nucleotide-binding</keyword>
<dbReference type="GO" id="GO:0005524">
    <property type="term" value="F:ATP binding"/>
    <property type="evidence" value="ECO:0007669"/>
    <property type="project" value="UniProtKB-KW"/>
</dbReference>
<evidence type="ECO:0000256" key="6">
    <source>
        <dbReference type="ARBA" id="ARBA00023146"/>
    </source>
</evidence>
<dbReference type="EC" id="6.1.1.10" evidence="1"/>
<evidence type="ECO:0000256" key="10">
    <source>
        <dbReference type="RuleBase" id="RU363039"/>
    </source>
</evidence>
<dbReference type="SUPFAM" id="SSF47323">
    <property type="entry name" value="Anticodon-binding domain of a subclass of class I aminoacyl-tRNA synthetases"/>
    <property type="match status" value="1"/>
</dbReference>
<dbReference type="InterPro" id="IPR041872">
    <property type="entry name" value="Anticodon_Met"/>
</dbReference>
<evidence type="ECO:0000256" key="4">
    <source>
        <dbReference type="ARBA" id="ARBA00022840"/>
    </source>
</evidence>